<dbReference type="AlphaFoldDB" id="A0A1B3ZEY7"/>
<dbReference type="KEGG" id="span:AWL63_20495"/>
<evidence type="ECO:0000313" key="2">
    <source>
        <dbReference type="Proteomes" id="UP000094256"/>
    </source>
</evidence>
<reference evidence="1 2" key="1">
    <citation type="submission" date="2016-01" db="EMBL/GenBank/DDBJ databases">
        <title>Complete genome and mega plasmid sequence of Sphingomonas panacis DCY99 elicits systemic resistance in rice to Xanthomonas oryzae.</title>
        <authorList>
            <person name="Kim Y.J."/>
            <person name="Yang D.C."/>
            <person name="Sing P."/>
        </authorList>
    </citation>
    <scope>NUCLEOTIDE SEQUENCE [LARGE SCALE GENOMIC DNA]</scope>
    <source>
        <strain evidence="1 2">DCY99</strain>
    </source>
</reference>
<keyword evidence="2" id="KW-1185">Reference proteome</keyword>
<dbReference type="Proteomes" id="UP000094256">
    <property type="component" value="Chromosome"/>
</dbReference>
<dbReference type="EMBL" id="CP014168">
    <property type="protein sequence ID" value="AOH85981.1"/>
    <property type="molecule type" value="Genomic_DNA"/>
</dbReference>
<accession>A0A1B3ZEY7</accession>
<protein>
    <submittedName>
        <fullName evidence="1">Uncharacterized protein</fullName>
    </submittedName>
</protein>
<proteinExistence type="predicted"/>
<evidence type="ECO:0000313" key="1">
    <source>
        <dbReference type="EMBL" id="AOH85981.1"/>
    </source>
</evidence>
<organism evidence="1 2">
    <name type="scientific">Sphingomonas panacis</name>
    <dbReference type="NCBI Taxonomy" id="1560345"/>
    <lineage>
        <taxon>Bacteria</taxon>
        <taxon>Pseudomonadati</taxon>
        <taxon>Pseudomonadota</taxon>
        <taxon>Alphaproteobacteria</taxon>
        <taxon>Sphingomonadales</taxon>
        <taxon>Sphingomonadaceae</taxon>
        <taxon>Sphingomonas</taxon>
    </lineage>
</organism>
<name>A0A1B3ZEY7_9SPHN</name>
<gene>
    <name evidence="1" type="ORF">AWL63_20495</name>
</gene>
<sequence>MAAELRLQFKGIISGSSSFGILSEITDHLESTALELSPSQRLHLAFVVVEGGEHSEGIRCASIEIVHAAACEISANRPHRTWLHLKCCIA</sequence>